<keyword evidence="3" id="KW-1133">Transmembrane helix</keyword>
<feature type="compositionally biased region" description="Low complexity" evidence="2">
    <location>
        <begin position="61"/>
        <end position="120"/>
    </location>
</feature>
<evidence type="ECO:0000256" key="3">
    <source>
        <dbReference type="SAM" id="Phobius"/>
    </source>
</evidence>
<keyword evidence="1" id="KW-0175">Coiled coil</keyword>
<feature type="coiled-coil region" evidence="1">
    <location>
        <begin position="235"/>
        <end position="262"/>
    </location>
</feature>
<keyword evidence="3" id="KW-0812">Transmembrane</keyword>
<feature type="compositionally biased region" description="Pro residues" evidence="2">
    <location>
        <begin position="121"/>
        <end position="138"/>
    </location>
</feature>
<dbReference type="EMBL" id="JBHLWP010000013">
    <property type="protein sequence ID" value="MFC0253351.1"/>
    <property type="molecule type" value="Genomic_DNA"/>
</dbReference>
<feature type="transmembrane region" description="Helical" evidence="3">
    <location>
        <begin position="175"/>
        <end position="192"/>
    </location>
</feature>
<evidence type="ECO:0000256" key="1">
    <source>
        <dbReference type="SAM" id="Coils"/>
    </source>
</evidence>
<evidence type="ECO:0000313" key="5">
    <source>
        <dbReference type="Proteomes" id="UP001589773"/>
    </source>
</evidence>
<evidence type="ECO:0000256" key="2">
    <source>
        <dbReference type="SAM" id="MobiDB-lite"/>
    </source>
</evidence>
<keyword evidence="3" id="KW-0472">Membrane</keyword>
<name>A0ABV6FII7_9BURK</name>
<feature type="compositionally biased region" description="Pro residues" evidence="2">
    <location>
        <begin position="44"/>
        <end position="60"/>
    </location>
</feature>
<reference evidence="4 5" key="1">
    <citation type="submission" date="2024-09" db="EMBL/GenBank/DDBJ databases">
        <authorList>
            <person name="Sun Q."/>
            <person name="Mori K."/>
        </authorList>
    </citation>
    <scope>NUCLEOTIDE SEQUENCE [LARGE SCALE GENOMIC DNA]</scope>
    <source>
        <strain evidence="4 5">CCM 7792</strain>
    </source>
</reference>
<organism evidence="4 5">
    <name type="scientific">Massilia consociata</name>
    <dbReference type="NCBI Taxonomy" id="760117"/>
    <lineage>
        <taxon>Bacteria</taxon>
        <taxon>Pseudomonadati</taxon>
        <taxon>Pseudomonadota</taxon>
        <taxon>Betaproteobacteria</taxon>
        <taxon>Burkholderiales</taxon>
        <taxon>Oxalobacteraceae</taxon>
        <taxon>Telluria group</taxon>
        <taxon>Massilia</taxon>
    </lineage>
</organism>
<keyword evidence="5" id="KW-1185">Reference proteome</keyword>
<protein>
    <submittedName>
        <fullName evidence="4">Uncharacterized protein</fullName>
    </submittedName>
</protein>
<feature type="region of interest" description="Disordered" evidence="2">
    <location>
        <begin position="37"/>
        <end position="168"/>
    </location>
</feature>
<proteinExistence type="predicted"/>
<comment type="caution">
    <text evidence="4">The sequence shown here is derived from an EMBL/GenBank/DDBJ whole genome shotgun (WGS) entry which is preliminary data.</text>
</comment>
<evidence type="ECO:0000313" key="4">
    <source>
        <dbReference type="EMBL" id="MFC0253351.1"/>
    </source>
</evidence>
<dbReference type="RefSeq" id="WP_379680386.1">
    <property type="nucleotide sequence ID" value="NZ_JBHLWP010000013.1"/>
</dbReference>
<dbReference type="Proteomes" id="UP001589773">
    <property type="component" value="Unassembled WGS sequence"/>
</dbReference>
<sequence length="317" mass="33399">MKDGMVQDEAVYRCIGAQCGRLMPRRVNYCPWCGTAQQAGQPAGVPPPMLAKPPVAPPHVGPAAPEPAQAAPQAQLTPQAQAPAPGPGSISTGASTAAASATAAAPGTASPSAAAPRSSAPVPPPPPPSPASPAPPPAGASRAGPGRGIPPPPGVGPGRGPATPARPPQRAPIRLRWWILALGALWIIWMTVRPSGSRIERRMDRAVALAVECKAREAQDELIALRGTRATPEQLRQVQTSLNKAAADCTRAEQRARAWEDTAADVRKLRRARSYDKALARLATFTKRWGEDDATRKLRQDINDERHHPLADPTRNE</sequence>
<accession>A0ABV6FII7</accession>
<gene>
    <name evidence="4" type="ORF">ACFFJK_15740</name>
</gene>